<dbReference type="FunFam" id="3.30.70.270:FF:000001">
    <property type="entry name" value="Diguanylate cyclase domain protein"/>
    <property type="match status" value="1"/>
</dbReference>
<reference evidence="12 13" key="1">
    <citation type="submission" date="2018-09" db="EMBL/GenBank/DDBJ databases">
        <title>Altererythrobacter spongiae sp. nov., isolated from a marine sponge.</title>
        <authorList>
            <person name="Zhuang L."/>
            <person name="Luo L."/>
        </authorList>
    </citation>
    <scope>NUCLEOTIDE SEQUENCE [LARGE SCALE GENOMIC DNA]</scope>
    <source>
        <strain evidence="12 13">HN-Y73</strain>
    </source>
</reference>
<dbReference type="InterPro" id="IPR000160">
    <property type="entry name" value="GGDEF_dom"/>
</dbReference>
<accession>A0A420EM89</accession>
<evidence type="ECO:0000256" key="3">
    <source>
        <dbReference type="ARBA" id="ARBA00022475"/>
    </source>
</evidence>
<dbReference type="SMART" id="SM00267">
    <property type="entry name" value="GGDEF"/>
    <property type="match status" value="1"/>
</dbReference>
<evidence type="ECO:0000313" key="12">
    <source>
        <dbReference type="EMBL" id="RKF21842.1"/>
    </source>
</evidence>
<keyword evidence="4 9" id="KW-0812">Transmembrane</keyword>
<keyword evidence="13" id="KW-1185">Reference proteome</keyword>
<evidence type="ECO:0000256" key="8">
    <source>
        <dbReference type="SAM" id="Coils"/>
    </source>
</evidence>
<feature type="transmembrane region" description="Helical" evidence="9">
    <location>
        <begin position="12"/>
        <end position="28"/>
    </location>
</feature>
<evidence type="ECO:0000256" key="9">
    <source>
        <dbReference type="SAM" id="Phobius"/>
    </source>
</evidence>
<dbReference type="RefSeq" id="WP_120324250.1">
    <property type="nucleotide sequence ID" value="NZ_RAPF01000003.1"/>
</dbReference>
<feature type="transmembrane region" description="Helical" evidence="9">
    <location>
        <begin position="34"/>
        <end position="52"/>
    </location>
</feature>
<feature type="transmembrane region" description="Helical" evidence="9">
    <location>
        <begin position="59"/>
        <end position="77"/>
    </location>
</feature>
<dbReference type="GO" id="GO:0043709">
    <property type="term" value="P:cell adhesion involved in single-species biofilm formation"/>
    <property type="evidence" value="ECO:0007669"/>
    <property type="project" value="TreeGrafter"/>
</dbReference>
<feature type="transmembrane region" description="Helical" evidence="9">
    <location>
        <begin position="116"/>
        <end position="135"/>
    </location>
</feature>
<dbReference type="InterPro" id="IPR029787">
    <property type="entry name" value="Nucleotide_cyclase"/>
</dbReference>
<dbReference type="Pfam" id="PF00990">
    <property type="entry name" value="GGDEF"/>
    <property type="match status" value="1"/>
</dbReference>
<evidence type="ECO:0000256" key="6">
    <source>
        <dbReference type="ARBA" id="ARBA00023136"/>
    </source>
</evidence>
<protein>
    <recommendedName>
        <fullName evidence="2">diguanylate cyclase</fullName>
        <ecNumber evidence="2">2.7.7.65</ecNumber>
    </recommendedName>
</protein>
<dbReference type="Pfam" id="PF05231">
    <property type="entry name" value="MASE1"/>
    <property type="match status" value="1"/>
</dbReference>
<proteinExistence type="predicted"/>
<feature type="transmembrane region" description="Helical" evidence="9">
    <location>
        <begin position="211"/>
        <end position="242"/>
    </location>
</feature>
<keyword evidence="6 9" id="KW-0472">Membrane</keyword>
<name>A0A420EM89_9SPHN</name>
<keyword evidence="5 9" id="KW-1133">Transmembrane helix</keyword>
<dbReference type="CDD" id="cd01949">
    <property type="entry name" value="GGDEF"/>
    <property type="match status" value="1"/>
</dbReference>
<keyword evidence="3" id="KW-1003">Cell membrane</keyword>
<feature type="domain" description="GGDEF" evidence="11">
    <location>
        <begin position="475"/>
        <end position="604"/>
    </location>
</feature>
<dbReference type="PANTHER" id="PTHR45138">
    <property type="entry name" value="REGULATORY COMPONENTS OF SENSORY TRANSDUCTION SYSTEM"/>
    <property type="match status" value="1"/>
</dbReference>
<evidence type="ECO:0000313" key="13">
    <source>
        <dbReference type="Proteomes" id="UP000284395"/>
    </source>
</evidence>
<feature type="transmembrane region" description="Helical" evidence="9">
    <location>
        <begin position="263"/>
        <end position="285"/>
    </location>
</feature>
<dbReference type="InterPro" id="IPR050469">
    <property type="entry name" value="Diguanylate_Cyclase"/>
</dbReference>
<evidence type="ECO:0000256" key="5">
    <source>
        <dbReference type="ARBA" id="ARBA00022989"/>
    </source>
</evidence>
<dbReference type="GO" id="GO:0052621">
    <property type="term" value="F:diguanylate cyclase activity"/>
    <property type="evidence" value="ECO:0007669"/>
    <property type="project" value="UniProtKB-EC"/>
</dbReference>
<evidence type="ECO:0000256" key="2">
    <source>
        <dbReference type="ARBA" id="ARBA00012528"/>
    </source>
</evidence>
<organism evidence="12 13">
    <name type="scientific">Altericroceibacterium spongiae</name>
    <dbReference type="NCBI Taxonomy" id="2320269"/>
    <lineage>
        <taxon>Bacteria</taxon>
        <taxon>Pseudomonadati</taxon>
        <taxon>Pseudomonadota</taxon>
        <taxon>Alphaproteobacteria</taxon>
        <taxon>Sphingomonadales</taxon>
        <taxon>Erythrobacteraceae</taxon>
        <taxon>Altericroceibacterium</taxon>
    </lineage>
</organism>
<keyword evidence="8" id="KW-0175">Coiled coil</keyword>
<dbReference type="NCBIfam" id="TIGR00229">
    <property type="entry name" value="sensory_box"/>
    <property type="match status" value="1"/>
</dbReference>
<dbReference type="PANTHER" id="PTHR45138:SF9">
    <property type="entry name" value="DIGUANYLATE CYCLASE DGCM-RELATED"/>
    <property type="match status" value="1"/>
</dbReference>
<evidence type="ECO:0000259" key="11">
    <source>
        <dbReference type="PROSITE" id="PS50887"/>
    </source>
</evidence>
<gene>
    <name evidence="12" type="ORF">D6851_07440</name>
</gene>
<dbReference type="GO" id="GO:0005886">
    <property type="term" value="C:plasma membrane"/>
    <property type="evidence" value="ECO:0007669"/>
    <property type="project" value="UniProtKB-SubCell"/>
</dbReference>
<dbReference type="InterPro" id="IPR035965">
    <property type="entry name" value="PAS-like_dom_sf"/>
</dbReference>
<dbReference type="GO" id="GO:1902201">
    <property type="term" value="P:negative regulation of bacterial-type flagellum-dependent cell motility"/>
    <property type="evidence" value="ECO:0007669"/>
    <property type="project" value="TreeGrafter"/>
</dbReference>
<dbReference type="EMBL" id="RAPF01000003">
    <property type="protein sequence ID" value="RKF21842.1"/>
    <property type="molecule type" value="Genomic_DNA"/>
</dbReference>
<dbReference type="InterPro" id="IPR000014">
    <property type="entry name" value="PAS"/>
</dbReference>
<dbReference type="InterPro" id="IPR043128">
    <property type="entry name" value="Rev_trsase/Diguanyl_cyclase"/>
</dbReference>
<comment type="subcellular location">
    <subcellularLocation>
        <location evidence="1">Cell membrane</location>
        <topology evidence="1">Multi-pass membrane protein</topology>
    </subcellularLocation>
</comment>
<evidence type="ECO:0000256" key="1">
    <source>
        <dbReference type="ARBA" id="ARBA00004651"/>
    </source>
</evidence>
<sequence length="604" mass="67643">MVLKLIDLRWPLLWSLAWLIWVTASLFVSRSAEVIMIIWPGAGIMVAAFHATPFRKWPPLALAMIGANILAFSTAQILPLTIIGFTTANMAQAFLCAGMGKLVLGDPRKKGRASDIVGLFFAAFLGSVTAALIALPFRYSSGITPFLWWGLGSILGIFGVAPIILAAIDRLRGPDKDRVFIEMPHGHPWLLWPVFLAASWLVLTIHQVPLFWVLVVALVFAILYYGLLSVSVALTSFALAIIMRGVAGSPIEPFPGMNNLETAVVLQFFLLSMLACIFPLAAILLNREQLQKQIGEQNEKLKASLTILNLAETLGGIGRWSYNWRTGEQEWSKQMFVMHGLDPALGPDPGNQRHLIFNNGNDVFAELNRRREEHAPFRIEYRIRRADGEMRTLYMDAMNQFDDNGERVSTFAVTIDVTEYRQREELLEIERRRAVELAAEAQRLANTDPLTGLANRRRIMQRLRETVSEARRERRVMALVIFDIDHFKRINDNFGHQMGDDVLVRVAQIASGQVRASDIVGRIGGEEFVWLICGALESEVDMLAERLRRSIEECSFLNNMPPVTVSVGVALFRENDNAESMFARADRALYAAKADGRNCIQHAA</sequence>
<dbReference type="OrthoDB" id="9812260at2"/>
<feature type="transmembrane region" description="Helical" evidence="9">
    <location>
        <begin position="189"/>
        <end position="205"/>
    </location>
</feature>
<dbReference type="SUPFAM" id="SSF55785">
    <property type="entry name" value="PYP-like sensor domain (PAS domain)"/>
    <property type="match status" value="1"/>
</dbReference>
<dbReference type="EC" id="2.7.7.65" evidence="2"/>
<evidence type="ECO:0000256" key="7">
    <source>
        <dbReference type="ARBA" id="ARBA00034247"/>
    </source>
</evidence>
<evidence type="ECO:0000256" key="4">
    <source>
        <dbReference type="ARBA" id="ARBA00022692"/>
    </source>
</evidence>
<evidence type="ECO:0000259" key="10">
    <source>
        <dbReference type="PROSITE" id="PS50113"/>
    </source>
</evidence>
<dbReference type="Gene3D" id="3.30.450.20">
    <property type="entry name" value="PAS domain"/>
    <property type="match status" value="1"/>
</dbReference>
<dbReference type="Proteomes" id="UP000284395">
    <property type="component" value="Unassembled WGS sequence"/>
</dbReference>
<dbReference type="Gene3D" id="3.30.70.270">
    <property type="match status" value="1"/>
</dbReference>
<dbReference type="SUPFAM" id="SSF55073">
    <property type="entry name" value="Nucleotide cyclase"/>
    <property type="match status" value="1"/>
</dbReference>
<feature type="domain" description="PAC" evidence="10">
    <location>
        <begin position="377"/>
        <end position="429"/>
    </location>
</feature>
<dbReference type="AlphaFoldDB" id="A0A420EM89"/>
<dbReference type="NCBIfam" id="TIGR00254">
    <property type="entry name" value="GGDEF"/>
    <property type="match status" value="1"/>
</dbReference>
<comment type="caution">
    <text evidence="12">The sequence shown here is derived from an EMBL/GenBank/DDBJ whole genome shotgun (WGS) entry which is preliminary data.</text>
</comment>
<dbReference type="InterPro" id="IPR007895">
    <property type="entry name" value="MASE1"/>
</dbReference>
<dbReference type="Gene3D" id="2.10.70.100">
    <property type="match status" value="1"/>
</dbReference>
<dbReference type="PROSITE" id="PS50887">
    <property type="entry name" value="GGDEF"/>
    <property type="match status" value="1"/>
</dbReference>
<feature type="coiled-coil region" evidence="8">
    <location>
        <begin position="427"/>
        <end position="473"/>
    </location>
</feature>
<comment type="catalytic activity">
    <reaction evidence="7">
        <text>2 GTP = 3',3'-c-di-GMP + 2 diphosphate</text>
        <dbReference type="Rhea" id="RHEA:24898"/>
        <dbReference type="ChEBI" id="CHEBI:33019"/>
        <dbReference type="ChEBI" id="CHEBI:37565"/>
        <dbReference type="ChEBI" id="CHEBI:58805"/>
        <dbReference type="EC" id="2.7.7.65"/>
    </reaction>
</comment>
<feature type="transmembrane region" description="Helical" evidence="9">
    <location>
        <begin position="147"/>
        <end position="168"/>
    </location>
</feature>
<dbReference type="PROSITE" id="PS50113">
    <property type="entry name" value="PAC"/>
    <property type="match status" value="1"/>
</dbReference>
<dbReference type="InterPro" id="IPR000700">
    <property type="entry name" value="PAS-assoc_C"/>
</dbReference>